<name>A0AAD4QMJ6_9AGAM</name>
<sequence>MTTLPIGFLGGSTPRLRDVHLDGISFPTLPVLLLSTRNLVSLRLESIPMSGYFPPDTFAIGLSTTTQLEYLEVHFLPQPPPARWSRNPPPRDRHVLPALTGFQFTGESGYLEDLVARINAPVLKRISITFFEELTCYIPRFSQFVRRAEELRSPREFSSEISCYEPDQQVPLLAHICEQFCDLFAGVERLEILLWSRWFDPKEDVSEPWIELFRPFKAVKRLDVTGTLVPSIASALERDTARYTLPALRDLYLNAPQGSISTCIEPFITARKLSARPVSVYYWGGGSFDTPIWRD</sequence>
<dbReference type="EMBL" id="WTXG01000026">
    <property type="protein sequence ID" value="KAI0298753.1"/>
    <property type="molecule type" value="Genomic_DNA"/>
</dbReference>
<reference evidence="1" key="1">
    <citation type="journal article" date="2022" name="New Phytol.">
        <title>Evolutionary transition to the ectomycorrhizal habit in the genomes of a hyperdiverse lineage of mushroom-forming fungi.</title>
        <authorList>
            <person name="Looney B."/>
            <person name="Miyauchi S."/>
            <person name="Morin E."/>
            <person name="Drula E."/>
            <person name="Courty P.E."/>
            <person name="Kohler A."/>
            <person name="Kuo A."/>
            <person name="LaButti K."/>
            <person name="Pangilinan J."/>
            <person name="Lipzen A."/>
            <person name="Riley R."/>
            <person name="Andreopoulos W."/>
            <person name="He G."/>
            <person name="Johnson J."/>
            <person name="Nolan M."/>
            <person name="Tritt A."/>
            <person name="Barry K.W."/>
            <person name="Grigoriev I.V."/>
            <person name="Nagy L.G."/>
            <person name="Hibbett D."/>
            <person name="Henrissat B."/>
            <person name="Matheny P.B."/>
            <person name="Labbe J."/>
            <person name="Martin F.M."/>
        </authorList>
    </citation>
    <scope>NUCLEOTIDE SEQUENCE</scope>
    <source>
        <strain evidence="1">BPL690</strain>
    </source>
</reference>
<protein>
    <submittedName>
        <fullName evidence="1">Uncharacterized protein</fullName>
    </submittedName>
</protein>
<proteinExistence type="predicted"/>
<accession>A0AAD4QMJ6</accession>
<organism evidence="1 2">
    <name type="scientific">Multifurca ochricompacta</name>
    <dbReference type="NCBI Taxonomy" id="376703"/>
    <lineage>
        <taxon>Eukaryota</taxon>
        <taxon>Fungi</taxon>
        <taxon>Dikarya</taxon>
        <taxon>Basidiomycota</taxon>
        <taxon>Agaricomycotina</taxon>
        <taxon>Agaricomycetes</taxon>
        <taxon>Russulales</taxon>
        <taxon>Russulaceae</taxon>
        <taxon>Multifurca</taxon>
    </lineage>
</organism>
<evidence type="ECO:0000313" key="2">
    <source>
        <dbReference type="Proteomes" id="UP001203297"/>
    </source>
</evidence>
<dbReference type="AlphaFoldDB" id="A0AAD4QMJ6"/>
<evidence type="ECO:0000313" key="1">
    <source>
        <dbReference type="EMBL" id="KAI0298753.1"/>
    </source>
</evidence>
<gene>
    <name evidence="1" type="ORF">B0F90DRAFT_1818404</name>
</gene>
<keyword evidence="2" id="KW-1185">Reference proteome</keyword>
<dbReference type="Proteomes" id="UP001203297">
    <property type="component" value="Unassembled WGS sequence"/>
</dbReference>
<comment type="caution">
    <text evidence="1">The sequence shown here is derived from an EMBL/GenBank/DDBJ whole genome shotgun (WGS) entry which is preliminary data.</text>
</comment>